<comment type="caution">
    <text evidence="4">The sequence shown here is derived from an EMBL/GenBank/DDBJ whole genome shotgun (WGS) entry which is preliminary data.</text>
</comment>
<name>A0A6B3BJI9_9ACTN</name>
<dbReference type="GO" id="GO:0046872">
    <property type="term" value="F:metal ion binding"/>
    <property type="evidence" value="ECO:0007669"/>
    <property type="project" value="InterPro"/>
</dbReference>
<evidence type="ECO:0000256" key="1">
    <source>
        <dbReference type="ARBA" id="ARBA00007261"/>
    </source>
</evidence>
<feature type="region of interest" description="Disordered" evidence="2">
    <location>
        <begin position="214"/>
        <end position="235"/>
    </location>
</feature>
<dbReference type="AlphaFoldDB" id="A0A6B3BJI9"/>
<dbReference type="EMBL" id="JAAGLU010000002">
    <property type="protein sequence ID" value="NEC84715.1"/>
    <property type="molecule type" value="Genomic_DNA"/>
</dbReference>
<dbReference type="Gene3D" id="3.30.830.10">
    <property type="entry name" value="Metalloenzyme, LuxS/M16 peptidase-like"/>
    <property type="match status" value="2"/>
</dbReference>
<dbReference type="PANTHER" id="PTHR11851">
    <property type="entry name" value="METALLOPROTEASE"/>
    <property type="match status" value="1"/>
</dbReference>
<gene>
    <name evidence="4" type="ORF">G3I71_02275</name>
</gene>
<accession>A0A6B3BJI9</accession>
<dbReference type="Pfam" id="PF05193">
    <property type="entry name" value="Peptidase_M16_C"/>
    <property type="match status" value="1"/>
</dbReference>
<dbReference type="InterPro" id="IPR050361">
    <property type="entry name" value="MPP/UQCRC_Complex"/>
</dbReference>
<organism evidence="4">
    <name type="scientific">Streptomyces sp. SID12501</name>
    <dbReference type="NCBI Taxonomy" id="2706042"/>
    <lineage>
        <taxon>Bacteria</taxon>
        <taxon>Bacillati</taxon>
        <taxon>Actinomycetota</taxon>
        <taxon>Actinomycetes</taxon>
        <taxon>Kitasatosporales</taxon>
        <taxon>Streptomycetaceae</taxon>
        <taxon>Streptomyces</taxon>
    </lineage>
</organism>
<proteinExistence type="inferred from homology"/>
<dbReference type="PANTHER" id="PTHR11851:SF49">
    <property type="entry name" value="MITOCHONDRIAL-PROCESSING PEPTIDASE SUBUNIT ALPHA"/>
    <property type="match status" value="1"/>
</dbReference>
<sequence length="425" mass="45738">MTPPAPAAELTLPPIDVISVPHRNGANLVLSPLRTVPLLQAHLAVETPLRTAAEMAAMDVLAATVPTLHACTAFEAVGGQVAVTRRQQWLMISLTCVNQQVGPLADALAAIVCLQASDRMVDQGRTKAAQQATLVSSVPAVASARRLWEAYYGRIPLYVEPTAPAHHVEQVTADDVRHAHRTLRPEQAHLVVVGDLDPEPLLSRLENALACWPSTPAPRQEKTTAMPPAADRGPHLRHRPGWSQTHLRLAAPCSTRQDLPRFAAAQVASLLLGGNFSSRINTDLRERHGLAYRTSAALTDHLDSDVIVIEADVAPNNAAGAWHRLNNVLEDFAENGPTGEELRTAVRHTVGKYTLGLGEQTTRAACLMSYLTSGLGPSGVTDIPRAIAALTQDDVRDIAHRWHPTRMHSLLCGDLTADPDTADLT</sequence>
<dbReference type="SUPFAM" id="SSF63411">
    <property type="entry name" value="LuxS/MPP-like metallohydrolase"/>
    <property type="match status" value="2"/>
</dbReference>
<reference evidence="4" key="1">
    <citation type="submission" date="2020-01" db="EMBL/GenBank/DDBJ databases">
        <title>Insect and environment-associated Actinomycetes.</title>
        <authorList>
            <person name="Currrie C."/>
            <person name="Chevrette M."/>
            <person name="Carlson C."/>
            <person name="Stubbendieck R."/>
            <person name="Wendt-Pienkowski E."/>
        </authorList>
    </citation>
    <scope>NUCLEOTIDE SEQUENCE</scope>
    <source>
        <strain evidence="4">SID12501</strain>
    </source>
</reference>
<comment type="similarity">
    <text evidence="1">Belongs to the peptidase M16 family.</text>
</comment>
<protein>
    <submittedName>
        <fullName evidence="4">Insulinase family protein</fullName>
    </submittedName>
</protein>
<dbReference type="RefSeq" id="WP_164312172.1">
    <property type="nucleotide sequence ID" value="NZ_JAAGLU010000002.1"/>
</dbReference>
<dbReference type="InterPro" id="IPR011249">
    <property type="entry name" value="Metalloenz_LuxS/M16"/>
</dbReference>
<evidence type="ECO:0000259" key="3">
    <source>
        <dbReference type="Pfam" id="PF05193"/>
    </source>
</evidence>
<feature type="domain" description="Peptidase M16 C-terminal" evidence="3">
    <location>
        <begin position="171"/>
        <end position="346"/>
    </location>
</feature>
<evidence type="ECO:0000313" key="4">
    <source>
        <dbReference type="EMBL" id="NEC84715.1"/>
    </source>
</evidence>
<evidence type="ECO:0000256" key="2">
    <source>
        <dbReference type="SAM" id="MobiDB-lite"/>
    </source>
</evidence>
<dbReference type="InterPro" id="IPR007863">
    <property type="entry name" value="Peptidase_M16_C"/>
</dbReference>